<comment type="catalytic activity">
    <reaction evidence="12">
        <text>oxaloacetate + H(+) = pyruvate + CO2</text>
        <dbReference type="Rhea" id="RHEA:15641"/>
        <dbReference type="ChEBI" id="CHEBI:15361"/>
        <dbReference type="ChEBI" id="CHEBI:15378"/>
        <dbReference type="ChEBI" id="CHEBI:16452"/>
        <dbReference type="ChEBI" id="CHEBI:16526"/>
        <dbReference type="EC" id="4.1.1.112"/>
    </reaction>
</comment>
<organism evidence="13 14">
    <name type="scientific">Oceanobacillus jeddahense</name>
    <dbReference type="NCBI Taxonomy" id="1462527"/>
    <lineage>
        <taxon>Bacteria</taxon>
        <taxon>Bacillati</taxon>
        <taxon>Bacillota</taxon>
        <taxon>Bacilli</taxon>
        <taxon>Bacillales</taxon>
        <taxon>Bacillaceae</taxon>
        <taxon>Oceanobacillus</taxon>
    </lineage>
</organism>
<evidence type="ECO:0000313" key="13">
    <source>
        <dbReference type="EMBL" id="UUI03032.1"/>
    </source>
</evidence>
<reference evidence="13" key="1">
    <citation type="submission" date="2022-07" db="EMBL/GenBank/DDBJ databases">
        <title>FELIX.</title>
        <authorList>
            <person name="Wan K.H."/>
            <person name="Park S."/>
            <person name="Lawrence Q."/>
            <person name="Eichenberger J.P."/>
            <person name="Booth B.W."/>
            <person name="Piaggio A.J."/>
            <person name="Chandler J.C."/>
            <person name="Franklin A.B."/>
            <person name="Celniker S.E."/>
        </authorList>
    </citation>
    <scope>NUCLEOTIDE SEQUENCE</scope>
    <source>
        <strain evidence="13">QA-1986 374</strain>
    </source>
</reference>
<comment type="subunit">
    <text evidence="4">Homotrimer.</text>
</comment>
<dbReference type="EMBL" id="CP101914">
    <property type="protein sequence ID" value="UUI03032.1"/>
    <property type="molecule type" value="Genomic_DNA"/>
</dbReference>
<dbReference type="PANTHER" id="PTHR33254:SF4">
    <property type="entry name" value="4-HYDROXY-4-METHYL-2-OXOGLUTARATE ALDOLASE 3-RELATED"/>
    <property type="match status" value="1"/>
</dbReference>
<evidence type="ECO:0000256" key="3">
    <source>
        <dbReference type="ARBA" id="ARBA00008621"/>
    </source>
</evidence>
<evidence type="ECO:0000256" key="11">
    <source>
        <dbReference type="ARBA" id="ARBA00032305"/>
    </source>
</evidence>
<evidence type="ECO:0000256" key="4">
    <source>
        <dbReference type="ARBA" id="ARBA00011233"/>
    </source>
</evidence>
<comment type="similarity">
    <text evidence="3">Belongs to the class II aldolase/RraA-like family.</text>
</comment>
<dbReference type="EC" id="4.1.3.17" evidence="5"/>
<evidence type="ECO:0000313" key="14">
    <source>
        <dbReference type="Proteomes" id="UP001059773"/>
    </source>
</evidence>
<dbReference type="PANTHER" id="PTHR33254">
    <property type="entry name" value="4-HYDROXY-4-METHYL-2-OXOGLUTARATE ALDOLASE 3-RELATED"/>
    <property type="match status" value="1"/>
</dbReference>
<dbReference type="Pfam" id="PF03737">
    <property type="entry name" value="RraA-like"/>
    <property type="match status" value="1"/>
</dbReference>
<comment type="catalytic activity">
    <reaction evidence="1">
        <text>4-hydroxy-4-methyl-2-oxoglutarate = 2 pyruvate</text>
        <dbReference type="Rhea" id="RHEA:22748"/>
        <dbReference type="ChEBI" id="CHEBI:15361"/>
        <dbReference type="ChEBI" id="CHEBI:58276"/>
        <dbReference type="EC" id="4.1.3.17"/>
    </reaction>
</comment>
<name>A0ABY5JRS5_9BACI</name>
<dbReference type="InterPro" id="IPR005493">
    <property type="entry name" value="RraA/RraA-like"/>
</dbReference>
<sequence length="225" mass="24612">MLDIVKSFQRLETDWVDKFLTIDESASINESLPINGALSHNIRPIWTGSRFCGSAFTVEARPGDNLILHKALELIQPGDVLIISYSGFLESGGMFGGVMSTIAKEKGCVGLVTDGAVRDTKVIKDIAFPVYSGGINVKSTTKRAGGKINNPINICDVTVQPGDLVYGDDDAVVIVPKKYLAEVYEKASKREEQEEVTLNKFRSSGTIPFEQFEKTFSELGLTEEK</sequence>
<comment type="function">
    <text evidence="8">Catalyzes the aldol cleavage of 4-hydroxy-4-methyl-2-oxoglutarate (HMG) into 2 molecules of pyruvate. Also contains a secondary oxaloacetate (OAA) decarboxylase activity due to the common pyruvate enolate transition state formed following C-C bond cleavage in the retro-aldol and decarboxylation reactions.</text>
</comment>
<dbReference type="SUPFAM" id="SSF89562">
    <property type="entry name" value="RraA-like"/>
    <property type="match status" value="1"/>
</dbReference>
<dbReference type="InterPro" id="IPR036704">
    <property type="entry name" value="RraA/RraA-like_sf"/>
</dbReference>
<comment type="cofactor">
    <cofactor evidence="2">
        <name>a divalent metal cation</name>
        <dbReference type="ChEBI" id="CHEBI:60240"/>
    </cofactor>
</comment>
<dbReference type="Gene3D" id="3.50.30.40">
    <property type="entry name" value="Ribonuclease E inhibitor RraA/RraA-like"/>
    <property type="match status" value="1"/>
</dbReference>
<evidence type="ECO:0000256" key="1">
    <source>
        <dbReference type="ARBA" id="ARBA00001342"/>
    </source>
</evidence>
<dbReference type="RefSeq" id="WP_256708213.1">
    <property type="nucleotide sequence ID" value="NZ_CP101914.1"/>
</dbReference>
<accession>A0ABY5JRS5</accession>
<evidence type="ECO:0000256" key="10">
    <source>
        <dbReference type="ARBA" id="ARBA00030169"/>
    </source>
</evidence>
<evidence type="ECO:0000256" key="9">
    <source>
        <dbReference type="ARBA" id="ARBA00029596"/>
    </source>
</evidence>
<evidence type="ECO:0000256" key="7">
    <source>
        <dbReference type="ARBA" id="ARBA00016549"/>
    </source>
</evidence>
<protein>
    <recommendedName>
        <fullName evidence="7">Putative 4-hydroxy-4-methyl-2-oxoglutarate aldolase</fullName>
        <ecNumber evidence="6">4.1.1.112</ecNumber>
        <ecNumber evidence="5">4.1.3.17</ecNumber>
    </recommendedName>
    <alternativeName>
        <fullName evidence="11">Oxaloacetate decarboxylase</fullName>
    </alternativeName>
    <alternativeName>
        <fullName evidence="9">Regulator of ribonuclease activity homolog</fullName>
    </alternativeName>
    <alternativeName>
        <fullName evidence="10">RraA-like protein</fullName>
    </alternativeName>
</protein>
<dbReference type="Proteomes" id="UP001059773">
    <property type="component" value="Chromosome"/>
</dbReference>
<evidence type="ECO:0000256" key="8">
    <source>
        <dbReference type="ARBA" id="ARBA00025046"/>
    </source>
</evidence>
<evidence type="ECO:0000256" key="12">
    <source>
        <dbReference type="ARBA" id="ARBA00047973"/>
    </source>
</evidence>
<evidence type="ECO:0000256" key="6">
    <source>
        <dbReference type="ARBA" id="ARBA00012947"/>
    </source>
</evidence>
<keyword evidence="14" id="KW-1185">Reference proteome</keyword>
<proteinExistence type="inferred from homology"/>
<dbReference type="CDD" id="cd16841">
    <property type="entry name" value="RraA_family"/>
    <property type="match status" value="1"/>
</dbReference>
<dbReference type="EC" id="4.1.1.112" evidence="6"/>
<evidence type="ECO:0000256" key="5">
    <source>
        <dbReference type="ARBA" id="ARBA00012213"/>
    </source>
</evidence>
<gene>
    <name evidence="13" type="ORF">NP439_23875</name>
</gene>
<evidence type="ECO:0000256" key="2">
    <source>
        <dbReference type="ARBA" id="ARBA00001968"/>
    </source>
</evidence>